<dbReference type="Proteomes" id="UP001242480">
    <property type="component" value="Unassembled WGS sequence"/>
</dbReference>
<sequence length="99" mass="10056">MDVRLTPRGGRDAVDGVETLADGRRVLAARVRAAPTGGEANAALVALVAKALKLPKSRVAVASGATSRVKSLAIEGEGAVLAEALRQIVFSGEPLSRPG</sequence>
<evidence type="ECO:0000256" key="2">
    <source>
        <dbReference type="HAMAP-Rule" id="MF_00634"/>
    </source>
</evidence>
<dbReference type="NCBIfam" id="TIGR00251">
    <property type="entry name" value="DUF167 family protein"/>
    <property type="match status" value="1"/>
</dbReference>
<evidence type="ECO:0000313" key="4">
    <source>
        <dbReference type="Proteomes" id="UP001242480"/>
    </source>
</evidence>
<accession>A0ABU0J9Z4</accession>
<keyword evidence="4" id="KW-1185">Reference proteome</keyword>
<evidence type="ECO:0000313" key="3">
    <source>
        <dbReference type="EMBL" id="MDQ0471079.1"/>
    </source>
</evidence>
<dbReference type="Pfam" id="PF02594">
    <property type="entry name" value="DUF167"/>
    <property type="match status" value="1"/>
</dbReference>
<dbReference type="NCBIfam" id="NF002348">
    <property type="entry name" value="PRK01310.1"/>
    <property type="match status" value="1"/>
</dbReference>
<dbReference type="SUPFAM" id="SSF69786">
    <property type="entry name" value="YggU-like"/>
    <property type="match status" value="1"/>
</dbReference>
<dbReference type="InterPro" id="IPR036591">
    <property type="entry name" value="YggU-like_sf"/>
</dbReference>
<reference evidence="3 4" key="1">
    <citation type="submission" date="2023-07" db="EMBL/GenBank/DDBJ databases">
        <title>Genomic Encyclopedia of Type Strains, Phase IV (KMG-IV): sequencing the most valuable type-strain genomes for metagenomic binning, comparative biology and taxonomic classification.</title>
        <authorList>
            <person name="Goeker M."/>
        </authorList>
    </citation>
    <scope>NUCLEOTIDE SEQUENCE [LARGE SCALE GENOMIC DNA]</scope>
    <source>
        <strain evidence="3 4">DSM 19619</strain>
    </source>
</reference>
<protein>
    <recommendedName>
        <fullName evidence="2">UPF0235 protein QO011_004102</fullName>
    </recommendedName>
</protein>
<name>A0ABU0J9Z4_9HYPH</name>
<dbReference type="SMART" id="SM01152">
    <property type="entry name" value="DUF167"/>
    <property type="match status" value="1"/>
</dbReference>
<dbReference type="Gene3D" id="3.30.1200.10">
    <property type="entry name" value="YggU-like"/>
    <property type="match status" value="1"/>
</dbReference>
<comment type="caution">
    <text evidence="3">The sequence shown here is derived from an EMBL/GenBank/DDBJ whole genome shotgun (WGS) entry which is preliminary data.</text>
</comment>
<comment type="similarity">
    <text evidence="1 2">Belongs to the UPF0235 family.</text>
</comment>
<dbReference type="InterPro" id="IPR003746">
    <property type="entry name" value="DUF167"/>
</dbReference>
<dbReference type="EMBL" id="JAUSVX010000008">
    <property type="protein sequence ID" value="MDQ0471079.1"/>
    <property type="molecule type" value="Genomic_DNA"/>
</dbReference>
<organism evidence="3 4">
    <name type="scientific">Labrys wisconsinensis</name>
    <dbReference type="NCBI Taxonomy" id="425677"/>
    <lineage>
        <taxon>Bacteria</taxon>
        <taxon>Pseudomonadati</taxon>
        <taxon>Pseudomonadota</taxon>
        <taxon>Alphaproteobacteria</taxon>
        <taxon>Hyphomicrobiales</taxon>
        <taxon>Xanthobacteraceae</taxon>
        <taxon>Labrys</taxon>
    </lineage>
</organism>
<evidence type="ECO:0000256" key="1">
    <source>
        <dbReference type="ARBA" id="ARBA00010364"/>
    </source>
</evidence>
<dbReference type="HAMAP" id="MF_00634">
    <property type="entry name" value="UPF0235"/>
    <property type="match status" value="1"/>
</dbReference>
<proteinExistence type="inferred from homology"/>
<gene>
    <name evidence="3" type="ORF">QO011_004102</name>
</gene>